<evidence type="ECO:0000313" key="3">
    <source>
        <dbReference type="WBParaSite" id="SBAD_0000854801-mRNA-1"/>
    </source>
</evidence>
<dbReference type="WBParaSite" id="SBAD_0000854801-mRNA-1">
    <property type="protein sequence ID" value="SBAD_0000854801-mRNA-1"/>
    <property type="gene ID" value="SBAD_0000854801"/>
</dbReference>
<reference evidence="1 2" key="2">
    <citation type="submission" date="2018-11" db="EMBL/GenBank/DDBJ databases">
        <authorList>
            <consortium name="Pathogen Informatics"/>
        </authorList>
    </citation>
    <scope>NUCLEOTIDE SEQUENCE [LARGE SCALE GENOMIC DNA]</scope>
</reference>
<sequence>MGCVHGRHSLALQEVQTEDDAYEPLERRHCTTTAAAAGRPIATSQQLLLNRSQVDPAELAPTDYVIKPTVGGKCGVYKAEHVQRSFLCHKWPSNKAFERNLQKLADSKDSIQADIEKLLRGILSSFPFPANAAMCAQPRSPPVTFVNHRHRRTDTVPKATSSNDQGVTEDRSCPCRSEMSIAAQYPLNYMVVTKTFDSMELTAMLNALPEHDINVIEVMNTGSVLFAEPCPISIHRGVRQGDEISPAVFARALATLFNRLN</sequence>
<dbReference type="AlphaFoldDB" id="A0A183IX93"/>
<protein>
    <submittedName>
        <fullName evidence="3">Reverse transcriptase domain-containing protein</fullName>
    </submittedName>
</protein>
<evidence type="ECO:0000313" key="1">
    <source>
        <dbReference type="EMBL" id="VDP16031.1"/>
    </source>
</evidence>
<keyword evidence="2" id="KW-1185">Reference proteome</keyword>
<accession>A0A183IX93</accession>
<dbReference type="EMBL" id="UZAM01011406">
    <property type="protein sequence ID" value="VDP16031.1"/>
    <property type="molecule type" value="Genomic_DNA"/>
</dbReference>
<reference evidence="3" key="1">
    <citation type="submission" date="2016-06" db="UniProtKB">
        <authorList>
            <consortium name="WormBaseParasite"/>
        </authorList>
    </citation>
    <scope>IDENTIFICATION</scope>
</reference>
<dbReference type="OrthoDB" id="410104at2759"/>
<organism evidence="3">
    <name type="scientific">Soboliphyme baturini</name>
    <dbReference type="NCBI Taxonomy" id="241478"/>
    <lineage>
        <taxon>Eukaryota</taxon>
        <taxon>Metazoa</taxon>
        <taxon>Ecdysozoa</taxon>
        <taxon>Nematoda</taxon>
        <taxon>Enoplea</taxon>
        <taxon>Dorylaimia</taxon>
        <taxon>Dioctophymatida</taxon>
        <taxon>Dioctophymatoidea</taxon>
        <taxon>Soboliphymatidae</taxon>
        <taxon>Soboliphyme</taxon>
    </lineage>
</organism>
<proteinExistence type="predicted"/>
<gene>
    <name evidence="1" type="ORF">SBAD_LOCUS8241</name>
</gene>
<name>A0A183IX93_9BILA</name>
<dbReference type="Proteomes" id="UP000270296">
    <property type="component" value="Unassembled WGS sequence"/>
</dbReference>
<evidence type="ECO:0000313" key="2">
    <source>
        <dbReference type="Proteomes" id="UP000270296"/>
    </source>
</evidence>